<dbReference type="InterPro" id="IPR021354">
    <property type="entry name" value="DUF2975"/>
</dbReference>
<organism evidence="2 3">
    <name type="scientific">Pallidibacillus pasinlerensis</name>
    <dbReference type="NCBI Taxonomy" id="2703818"/>
    <lineage>
        <taxon>Bacteria</taxon>
        <taxon>Bacillati</taxon>
        <taxon>Bacillota</taxon>
        <taxon>Bacilli</taxon>
        <taxon>Bacillales</taxon>
        <taxon>Bacillaceae</taxon>
        <taxon>Pallidibacillus</taxon>
    </lineage>
</organism>
<evidence type="ECO:0000313" key="2">
    <source>
        <dbReference type="EMBL" id="NCU16833.1"/>
    </source>
</evidence>
<feature type="transmembrane region" description="Helical" evidence="1">
    <location>
        <begin position="45"/>
        <end position="69"/>
    </location>
</feature>
<dbReference type="RefSeq" id="WP_161919666.1">
    <property type="nucleotide sequence ID" value="NZ_JAACYS010000009.1"/>
</dbReference>
<keyword evidence="1" id="KW-0472">Membrane</keyword>
<feature type="transmembrane region" description="Helical" evidence="1">
    <location>
        <begin position="124"/>
        <end position="147"/>
    </location>
</feature>
<keyword evidence="1" id="KW-0812">Transmembrane</keyword>
<feature type="transmembrane region" description="Helical" evidence="1">
    <location>
        <begin position="99"/>
        <end position="118"/>
    </location>
</feature>
<keyword evidence="3" id="KW-1185">Reference proteome</keyword>
<comment type="caution">
    <text evidence="2">The sequence shown here is derived from an EMBL/GenBank/DDBJ whole genome shotgun (WGS) entry which is preliminary data.</text>
</comment>
<dbReference type="Pfam" id="PF11188">
    <property type="entry name" value="DUF2975"/>
    <property type="match status" value="1"/>
</dbReference>
<keyword evidence="1" id="KW-1133">Transmembrane helix</keyword>
<evidence type="ECO:0000313" key="3">
    <source>
        <dbReference type="Proteomes" id="UP000743899"/>
    </source>
</evidence>
<sequence>MKQRGSTVLLRIAVFCIGIPVLALCIFLLPKIAGEAIEQFQLGGTTLASIVLGLVLILYVSAVPFYMALYQALKLLRYIDYNEAFSELSVVALKKIRNYGLTISGLYTIALPLLFVIAEWDDLPALILIGLVIEGASFVVAVFAALLKRLLQEAIDIKKENDLTV</sequence>
<dbReference type="Proteomes" id="UP000743899">
    <property type="component" value="Unassembled WGS sequence"/>
</dbReference>
<feature type="transmembrane region" description="Helical" evidence="1">
    <location>
        <begin position="12"/>
        <end position="33"/>
    </location>
</feature>
<reference evidence="2 3" key="1">
    <citation type="submission" date="2020-01" db="EMBL/GenBank/DDBJ databases">
        <title>A novel Bacillus sp. from Pasinler.</title>
        <authorList>
            <person name="Adiguzel A."/>
            <person name="Ay H."/>
            <person name="Baltaci M.O."/>
        </authorList>
    </citation>
    <scope>NUCLEOTIDE SEQUENCE [LARGE SCALE GENOMIC DNA]</scope>
    <source>
        <strain evidence="2 3">P1</strain>
    </source>
</reference>
<gene>
    <name evidence="2" type="ORF">GW534_03470</name>
</gene>
<name>A0ABX0A0A2_9BACI</name>
<proteinExistence type="predicted"/>
<evidence type="ECO:0000256" key="1">
    <source>
        <dbReference type="SAM" id="Phobius"/>
    </source>
</evidence>
<protein>
    <submittedName>
        <fullName evidence="2">DUF2975 domain-containing protein</fullName>
    </submittedName>
</protein>
<accession>A0ABX0A0A2</accession>
<dbReference type="EMBL" id="JAACYS010000009">
    <property type="protein sequence ID" value="NCU16833.1"/>
    <property type="molecule type" value="Genomic_DNA"/>
</dbReference>